<evidence type="ECO:0000259" key="2">
    <source>
        <dbReference type="PROSITE" id="PS51096"/>
    </source>
</evidence>
<dbReference type="RefSeq" id="WP_003376198.1">
    <property type="nucleotide sequence ID" value="NZ_ACSJ01000007.1"/>
</dbReference>
<name>A0A9P2G7H2_CLOBO</name>
<dbReference type="GO" id="GO:0009401">
    <property type="term" value="P:phosphoenolpyruvate-dependent sugar phosphotransferase system"/>
    <property type="evidence" value="ECO:0007669"/>
    <property type="project" value="InterPro"/>
</dbReference>
<dbReference type="PANTHER" id="PTHR33799">
    <property type="entry name" value="PTS PERMEASE-RELATED-RELATED"/>
    <property type="match status" value="1"/>
</dbReference>
<dbReference type="PROSITE" id="PS51096">
    <property type="entry name" value="PTS_EIIA_TYPE_4"/>
    <property type="match status" value="1"/>
</dbReference>
<dbReference type="InterPro" id="IPR051471">
    <property type="entry name" value="Bacterial_PTS_sugar_comp"/>
</dbReference>
<accession>A0A9P2G7H2</accession>
<protein>
    <submittedName>
        <fullName evidence="3">PTS system, mannose/fructose/sorbose family, IIA component</fullName>
    </submittedName>
</protein>
<evidence type="ECO:0000313" key="3">
    <source>
        <dbReference type="EMBL" id="EES91408.1"/>
    </source>
</evidence>
<dbReference type="GO" id="GO:0016020">
    <property type="term" value="C:membrane"/>
    <property type="evidence" value="ECO:0007669"/>
    <property type="project" value="InterPro"/>
</dbReference>
<dbReference type="GeneID" id="66319474"/>
<dbReference type="Pfam" id="PF03610">
    <property type="entry name" value="EIIA-man"/>
    <property type="match status" value="1"/>
</dbReference>
<reference evidence="3 4" key="1">
    <citation type="submission" date="2009-10" db="EMBL/GenBank/DDBJ databases">
        <authorList>
            <person name="Shrivastava S."/>
            <person name="Brinkac L.B."/>
            <person name="Brown J.L."/>
            <person name="Bruce D.B."/>
            <person name="Detter C."/>
            <person name="Green L.D."/>
            <person name="Munk C.A."/>
            <person name="Rogers Y.C."/>
            <person name="Tapia R."/>
            <person name="Saunders E.S."/>
            <person name="Sims D.R."/>
            <person name="Smith L.A."/>
            <person name="Smith T.J."/>
            <person name="Sutton G."/>
            <person name="Brettin T."/>
        </authorList>
    </citation>
    <scope>NUCLEOTIDE SEQUENCE [LARGE SCALE GENOMIC DNA]</scope>
    <source>
        <strain evidence="4">D str. 1873</strain>
    </source>
</reference>
<proteinExistence type="predicted"/>
<dbReference type="GO" id="GO:0016740">
    <property type="term" value="F:transferase activity"/>
    <property type="evidence" value="ECO:0007669"/>
    <property type="project" value="UniProtKB-KW"/>
</dbReference>
<evidence type="ECO:0000313" key="4">
    <source>
        <dbReference type="Proteomes" id="UP000006160"/>
    </source>
</evidence>
<feature type="domain" description="PTS EIIA type-4" evidence="2">
    <location>
        <begin position="1"/>
        <end position="127"/>
    </location>
</feature>
<gene>
    <name evidence="3" type="ORF">CLG_B0751</name>
</gene>
<dbReference type="AlphaFoldDB" id="A0A9P2G7H2"/>
<dbReference type="InterPro" id="IPR036662">
    <property type="entry name" value="PTS_EIIA_man-typ_sf"/>
</dbReference>
<dbReference type="EMBL" id="ACSJ01000007">
    <property type="protein sequence ID" value="EES91408.1"/>
    <property type="molecule type" value="Genomic_DNA"/>
</dbReference>
<dbReference type="SUPFAM" id="SSF53062">
    <property type="entry name" value="PTS system fructose IIA component-like"/>
    <property type="match status" value="1"/>
</dbReference>
<organism evidence="3 4">
    <name type="scientific">Clostridium botulinum D str. 1873</name>
    <dbReference type="NCBI Taxonomy" id="592027"/>
    <lineage>
        <taxon>Bacteria</taxon>
        <taxon>Bacillati</taxon>
        <taxon>Bacillota</taxon>
        <taxon>Clostridia</taxon>
        <taxon>Eubacteriales</taxon>
        <taxon>Clostridiaceae</taxon>
        <taxon>Clostridium</taxon>
    </lineage>
</organism>
<comment type="caution">
    <text evidence="3">The sequence shown here is derived from an EMBL/GenBank/DDBJ whole genome shotgun (WGS) entry which is preliminary data.</text>
</comment>
<dbReference type="InterPro" id="IPR004701">
    <property type="entry name" value="PTS_EIIA_man-typ"/>
</dbReference>
<dbReference type="Gene3D" id="3.40.50.510">
    <property type="entry name" value="Phosphotransferase system, mannose-type IIA component"/>
    <property type="match status" value="1"/>
</dbReference>
<evidence type="ECO:0000256" key="1">
    <source>
        <dbReference type="ARBA" id="ARBA00022679"/>
    </source>
</evidence>
<keyword evidence="1" id="KW-0808">Transferase</keyword>
<dbReference type="Proteomes" id="UP000006160">
    <property type="component" value="Unassembled WGS sequence"/>
</dbReference>
<sequence>MKILIVGHGEYATGIKSTIKLLTGVDKNIDALNLNDELTHEKYKNIVHEYVKNNNELVIFADLTGGAPFQIASQEVLLNRTNNNQYVVGGVPVGCIFDTVMNSMVLNTEKDIKYIIKNAINEITNMVSIVSNEQLQ</sequence>
<dbReference type="PANTHER" id="PTHR33799:SF1">
    <property type="entry name" value="PTS SYSTEM MANNOSE-SPECIFIC EIIAB COMPONENT-RELATED"/>
    <property type="match status" value="1"/>
</dbReference>